<keyword evidence="1" id="KW-1133">Transmembrane helix</keyword>
<gene>
    <name evidence="2" type="ORF">F1D05_36580</name>
</gene>
<keyword evidence="3" id="KW-1185">Reference proteome</keyword>
<feature type="transmembrane region" description="Helical" evidence="1">
    <location>
        <begin position="50"/>
        <end position="70"/>
    </location>
</feature>
<keyword evidence="1" id="KW-0812">Transmembrane</keyword>
<reference evidence="3" key="1">
    <citation type="submission" date="2019-09" db="EMBL/GenBank/DDBJ databases">
        <title>Antimicrobial potential of Antarctic Bacteria.</title>
        <authorList>
            <person name="Benaud N."/>
            <person name="Edwards R.J."/>
            <person name="Ferrari B.C."/>
        </authorList>
    </citation>
    <scope>NUCLEOTIDE SEQUENCE [LARGE SCALE GENOMIC DNA]</scope>
    <source>
        <strain evidence="3">SPB151</strain>
    </source>
</reference>
<evidence type="ECO:0000313" key="2">
    <source>
        <dbReference type="EMBL" id="QNE22410.1"/>
    </source>
</evidence>
<evidence type="ECO:0000313" key="3">
    <source>
        <dbReference type="Proteomes" id="UP000515563"/>
    </source>
</evidence>
<sequence>MSDELTSELRALGRSAVVPPVAEGLATAVLEAIADEPVRRSLADVLRSRWRALLALLAVLLAGTVVVSPVRATVAEWLNIGGVEAQPVGQAPSATPTVPPVTGQLGLQDAARVAGFTPAVPRALGAPTGVEASYGFVAMSWASGERLEQFLAEPAPKYIKKYYMTLEVVDSVNGFWFNSPYELVLVDKASKEKTIRVAGPTLVWVLDSRTFRLEGVADEAQATEIALSATP</sequence>
<evidence type="ECO:0008006" key="4">
    <source>
        <dbReference type="Google" id="ProtNLM"/>
    </source>
</evidence>
<dbReference type="EMBL" id="CP043661">
    <property type="protein sequence ID" value="QNE22410.1"/>
    <property type="molecule type" value="Genomic_DNA"/>
</dbReference>
<protein>
    <recommendedName>
        <fullName evidence="4">DUF4367 domain-containing protein</fullName>
    </recommendedName>
</protein>
<accession>A0A7G6X845</accession>
<proteinExistence type="predicted"/>
<dbReference type="RefSeq" id="WP_185444822.1">
    <property type="nucleotide sequence ID" value="NZ_CP043661.1"/>
</dbReference>
<organism evidence="2 3">
    <name type="scientific">Kribbella qitaiheensis</name>
    <dbReference type="NCBI Taxonomy" id="1544730"/>
    <lineage>
        <taxon>Bacteria</taxon>
        <taxon>Bacillati</taxon>
        <taxon>Actinomycetota</taxon>
        <taxon>Actinomycetes</taxon>
        <taxon>Propionibacteriales</taxon>
        <taxon>Kribbellaceae</taxon>
        <taxon>Kribbella</taxon>
    </lineage>
</organism>
<dbReference type="Proteomes" id="UP000515563">
    <property type="component" value="Chromosome"/>
</dbReference>
<evidence type="ECO:0000256" key="1">
    <source>
        <dbReference type="SAM" id="Phobius"/>
    </source>
</evidence>
<dbReference type="AlphaFoldDB" id="A0A7G6X845"/>
<name>A0A7G6X845_9ACTN</name>
<keyword evidence="1" id="KW-0472">Membrane</keyword>
<dbReference type="KEGG" id="kqi:F1D05_36580"/>
<reference evidence="2 3" key="2">
    <citation type="journal article" date="2020" name="Microbiol. Resour. Announc.">
        <title>Antarctic desert soil bacteria exhibit high novel natural product potential, evaluated through long-read genome sequencing and comparative genomics.</title>
        <authorList>
            <person name="Benaud N."/>
            <person name="Edwards R.J."/>
            <person name="Amos T.G."/>
            <person name="D'Agostino P.M."/>
            <person name="Gutierrez-Chavez C."/>
            <person name="Montgomery K."/>
            <person name="Nicetic I."/>
            <person name="Ferrari B.C."/>
        </authorList>
    </citation>
    <scope>NUCLEOTIDE SEQUENCE [LARGE SCALE GENOMIC DNA]</scope>
    <source>
        <strain evidence="2 3">SPB151</strain>
    </source>
</reference>